<organism evidence="14 15">
    <name type="scientific">Sneathia sanguinegens</name>
    <dbReference type="NCBI Taxonomy" id="40543"/>
    <lineage>
        <taxon>Bacteria</taxon>
        <taxon>Fusobacteriati</taxon>
        <taxon>Fusobacteriota</taxon>
        <taxon>Fusobacteriia</taxon>
        <taxon>Fusobacteriales</taxon>
        <taxon>Leptotrichiaceae</taxon>
        <taxon>Sneathia</taxon>
    </lineage>
</organism>
<dbReference type="Proteomes" id="UP001225134">
    <property type="component" value="Unassembled WGS sequence"/>
</dbReference>
<evidence type="ECO:0000256" key="2">
    <source>
        <dbReference type="ARBA" id="ARBA00022515"/>
    </source>
</evidence>
<proteinExistence type="inferred from homology"/>
<dbReference type="InterPro" id="IPR007693">
    <property type="entry name" value="DNA_helicase_DnaB-like_N"/>
</dbReference>
<comment type="similarity">
    <text evidence="1 12">Belongs to the helicase family. DnaB subfamily.</text>
</comment>
<dbReference type="Pfam" id="PF03796">
    <property type="entry name" value="DnaB_C"/>
    <property type="match status" value="1"/>
</dbReference>
<dbReference type="PROSITE" id="PS51199">
    <property type="entry name" value="SF4_HELICASE"/>
    <property type="match status" value="1"/>
</dbReference>
<keyword evidence="3 12" id="KW-0235">DNA replication</keyword>
<dbReference type="RefSeq" id="WP_066729605.1">
    <property type="nucleotide sequence ID" value="NZ_CAMPUK010000002.1"/>
</dbReference>
<dbReference type="GO" id="GO:0003678">
    <property type="term" value="F:DNA helicase activity"/>
    <property type="evidence" value="ECO:0007669"/>
    <property type="project" value="UniProtKB-EC"/>
</dbReference>
<comment type="function">
    <text evidence="12">The main replicative DNA helicase, it participates in initiation and elongation during chromosome replication. Travels ahead of the DNA replisome, separating dsDNA into templates for DNA synthesis. A processive ATP-dependent 5'-3' DNA helicase it has DNA-dependent ATPase activity.</text>
</comment>
<dbReference type="PANTHER" id="PTHR30153:SF2">
    <property type="entry name" value="REPLICATIVE DNA HELICASE"/>
    <property type="match status" value="1"/>
</dbReference>
<dbReference type="GO" id="GO:0016787">
    <property type="term" value="F:hydrolase activity"/>
    <property type="evidence" value="ECO:0007669"/>
    <property type="project" value="UniProtKB-KW"/>
</dbReference>
<dbReference type="CDD" id="cd00984">
    <property type="entry name" value="DnaB_C"/>
    <property type="match status" value="1"/>
</dbReference>
<dbReference type="Pfam" id="PF00772">
    <property type="entry name" value="DnaB"/>
    <property type="match status" value="1"/>
</dbReference>
<dbReference type="InterPro" id="IPR007694">
    <property type="entry name" value="DNA_helicase_DnaB-like_C"/>
</dbReference>
<evidence type="ECO:0000256" key="12">
    <source>
        <dbReference type="RuleBase" id="RU362085"/>
    </source>
</evidence>
<evidence type="ECO:0000256" key="3">
    <source>
        <dbReference type="ARBA" id="ARBA00022705"/>
    </source>
</evidence>
<comment type="caution">
    <text evidence="14">The sequence shown here is derived from an EMBL/GenBank/DDBJ whole genome shotgun (WGS) entry which is preliminary data.</text>
</comment>
<keyword evidence="15" id="KW-1185">Reference proteome</keyword>
<name>A0ABT7HKG8_9FUSO</name>
<sequence length="456" mass="51404">MDELTSTEEIEEAILGIMFNNSDSIISVLEKLTPEDFSKKINGKVFQVLIDIYNNDYSSADTKLVTIKLEEANLLESFGGREKIAQLAMDAPLSDNLEAYVDSLKDRSVKLKLKNICTEIGNEINRNYKSANDILDYSQAKIFSIEAEKNKNPIVSLKDLGKERMQRIIKIGDEGDKSYIGIPTNFRDYDKITGGLHGSDLIILAARPSVGKTAFAINLAYNVAKQNKKVLFFSLEMGNEQLYTRILALSSGIEARKIKDFNLNKEETLACVKTEEKIRNYPLYIAGDATVTVLEIKNLARRFKLNTGLDFIIIDYLQLINSVSQNKQREQQVSEISRSLKLLAKELDVPILALSQLSRSVESRSDKRPMLSDLRESGAIEQDADQVIFLHREEYYGKDEKSDSAEEKKEFVKNVPNKVEVIIGKHRNGSTGTVFLSFDLAHQKFDNNIYTQGGTN</sequence>
<evidence type="ECO:0000256" key="8">
    <source>
        <dbReference type="ARBA" id="ARBA00023125"/>
    </source>
</evidence>
<evidence type="ECO:0000256" key="10">
    <source>
        <dbReference type="ARBA" id="ARBA00048954"/>
    </source>
</evidence>
<evidence type="ECO:0000256" key="11">
    <source>
        <dbReference type="NCBIfam" id="TIGR00665"/>
    </source>
</evidence>
<dbReference type="InterPro" id="IPR003593">
    <property type="entry name" value="AAA+_ATPase"/>
</dbReference>
<gene>
    <name evidence="14" type="primary">dnaB</name>
    <name evidence="14" type="ORF">QQA45_05905</name>
</gene>
<dbReference type="InterPro" id="IPR016136">
    <property type="entry name" value="DNA_helicase_N/primase_C"/>
</dbReference>
<keyword evidence="4 12" id="KW-0547">Nucleotide-binding</keyword>
<reference evidence="14 15" key="1">
    <citation type="submission" date="2023-06" db="EMBL/GenBank/DDBJ databases">
        <title>Antibody response to the Sneathia vaginalis cytopathogenic toxin A during pregnancy.</title>
        <authorList>
            <person name="Mccoy Z.T."/>
            <person name="Serrano M.G."/>
            <person name="Spaine K."/>
            <person name="Edwards D.J."/>
            <person name="Buck G.A."/>
            <person name="Jefferson K."/>
        </authorList>
    </citation>
    <scope>NUCLEOTIDE SEQUENCE [LARGE SCALE GENOMIC DNA]</scope>
    <source>
        <strain evidence="14 15">CCUG 42621</strain>
    </source>
</reference>
<evidence type="ECO:0000256" key="9">
    <source>
        <dbReference type="ARBA" id="ARBA00023235"/>
    </source>
</evidence>
<protein>
    <recommendedName>
        <fullName evidence="11 12">Replicative DNA helicase</fullName>
        <ecNumber evidence="11 12">5.6.2.3</ecNumber>
    </recommendedName>
</protein>
<dbReference type="SUPFAM" id="SSF48024">
    <property type="entry name" value="N-terminal domain of DnaB helicase"/>
    <property type="match status" value="1"/>
</dbReference>
<dbReference type="NCBIfam" id="TIGR00665">
    <property type="entry name" value="DnaB"/>
    <property type="match status" value="1"/>
</dbReference>
<evidence type="ECO:0000313" key="14">
    <source>
        <dbReference type="EMBL" id="MDK9581028.1"/>
    </source>
</evidence>
<dbReference type="SUPFAM" id="SSF52540">
    <property type="entry name" value="P-loop containing nucleoside triphosphate hydrolases"/>
    <property type="match status" value="1"/>
</dbReference>
<evidence type="ECO:0000256" key="4">
    <source>
        <dbReference type="ARBA" id="ARBA00022741"/>
    </source>
</evidence>
<dbReference type="SMART" id="SM00382">
    <property type="entry name" value="AAA"/>
    <property type="match status" value="1"/>
</dbReference>
<dbReference type="InterPro" id="IPR027417">
    <property type="entry name" value="P-loop_NTPase"/>
</dbReference>
<evidence type="ECO:0000256" key="7">
    <source>
        <dbReference type="ARBA" id="ARBA00022840"/>
    </source>
</evidence>
<dbReference type="Gene3D" id="1.10.860.10">
    <property type="entry name" value="DNAb Helicase, Chain A"/>
    <property type="match status" value="1"/>
</dbReference>
<dbReference type="InterPro" id="IPR036185">
    <property type="entry name" value="DNA_heli_DnaB-like_N_sf"/>
</dbReference>
<keyword evidence="8 12" id="KW-0238">DNA-binding</keyword>
<keyword evidence="5 12" id="KW-0378">Hydrolase</keyword>
<evidence type="ECO:0000256" key="6">
    <source>
        <dbReference type="ARBA" id="ARBA00022806"/>
    </source>
</evidence>
<evidence type="ECO:0000256" key="1">
    <source>
        <dbReference type="ARBA" id="ARBA00008428"/>
    </source>
</evidence>
<keyword evidence="9" id="KW-0413">Isomerase</keyword>
<keyword evidence="7 12" id="KW-0067">ATP-binding</keyword>
<accession>A0ABT7HKG8</accession>
<dbReference type="Gene3D" id="3.40.50.300">
    <property type="entry name" value="P-loop containing nucleotide triphosphate hydrolases"/>
    <property type="match status" value="1"/>
</dbReference>
<evidence type="ECO:0000256" key="5">
    <source>
        <dbReference type="ARBA" id="ARBA00022801"/>
    </source>
</evidence>
<keyword evidence="6 12" id="KW-0347">Helicase</keyword>
<evidence type="ECO:0000259" key="13">
    <source>
        <dbReference type="PROSITE" id="PS51199"/>
    </source>
</evidence>
<keyword evidence="2 12" id="KW-0639">Primosome</keyword>
<feature type="domain" description="SF4 helicase" evidence="13">
    <location>
        <begin position="175"/>
        <end position="452"/>
    </location>
</feature>
<dbReference type="EC" id="5.6.2.3" evidence="11 12"/>
<evidence type="ECO:0000313" key="15">
    <source>
        <dbReference type="Proteomes" id="UP001225134"/>
    </source>
</evidence>
<dbReference type="InterPro" id="IPR007692">
    <property type="entry name" value="DNA_helicase_DnaB"/>
</dbReference>
<dbReference type="PANTHER" id="PTHR30153">
    <property type="entry name" value="REPLICATIVE DNA HELICASE DNAB"/>
    <property type="match status" value="1"/>
</dbReference>
<comment type="catalytic activity">
    <reaction evidence="10 12">
        <text>ATP + H2O = ADP + phosphate + H(+)</text>
        <dbReference type="Rhea" id="RHEA:13065"/>
        <dbReference type="ChEBI" id="CHEBI:15377"/>
        <dbReference type="ChEBI" id="CHEBI:15378"/>
        <dbReference type="ChEBI" id="CHEBI:30616"/>
        <dbReference type="ChEBI" id="CHEBI:43474"/>
        <dbReference type="ChEBI" id="CHEBI:456216"/>
        <dbReference type="EC" id="5.6.2.3"/>
    </reaction>
</comment>
<dbReference type="EMBL" id="JASSPP010000010">
    <property type="protein sequence ID" value="MDK9581028.1"/>
    <property type="molecule type" value="Genomic_DNA"/>
</dbReference>